<name>B7KA63_GLOC7</name>
<dbReference type="STRING" id="65393.PCC7424_3017"/>
<reference evidence="2" key="1">
    <citation type="journal article" date="2011" name="MBio">
        <title>Novel metabolic attributes of the genus Cyanothece, comprising a group of unicellular nitrogen-fixing Cyanobacteria.</title>
        <authorList>
            <person name="Bandyopadhyay A."/>
            <person name="Elvitigala T."/>
            <person name="Welsh E."/>
            <person name="Stockel J."/>
            <person name="Liberton M."/>
            <person name="Min H."/>
            <person name="Sherman L.A."/>
            <person name="Pakrasi H.B."/>
        </authorList>
    </citation>
    <scope>NUCLEOTIDE SEQUENCE [LARGE SCALE GENOMIC DNA]</scope>
    <source>
        <strain evidence="2">PCC 7424</strain>
    </source>
</reference>
<evidence type="ECO:0000313" key="1">
    <source>
        <dbReference type="EMBL" id="ACK71419.1"/>
    </source>
</evidence>
<evidence type="ECO:0000313" key="2">
    <source>
        <dbReference type="Proteomes" id="UP000002384"/>
    </source>
</evidence>
<dbReference type="Proteomes" id="UP000002384">
    <property type="component" value="Chromosome"/>
</dbReference>
<proteinExistence type="predicted"/>
<keyword evidence="2" id="KW-1185">Reference proteome</keyword>
<dbReference type="KEGG" id="cyc:PCC7424_3017"/>
<protein>
    <submittedName>
        <fullName evidence="1">Uncharacterized protein</fullName>
    </submittedName>
</protein>
<dbReference type="RefSeq" id="WP_015955016.1">
    <property type="nucleotide sequence ID" value="NC_011729.1"/>
</dbReference>
<dbReference type="EMBL" id="CP001291">
    <property type="protein sequence ID" value="ACK71419.1"/>
    <property type="molecule type" value="Genomic_DNA"/>
</dbReference>
<dbReference type="InterPro" id="IPR049210">
    <property type="entry name" value="DUF6812"/>
</dbReference>
<dbReference type="Pfam" id="PF20660">
    <property type="entry name" value="DUF6812"/>
    <property type="match status" value="1"/>
</dbReference>
<dbReference type="HOGENOM" id="CLU_2154196_0_0_3"/>
<accession>B7KA63</accession>
<sequence>MNSQSREKIFPNPTLSHSQEWKHIKVRIFMVNQQELLGTLIIPSQGYKARLSDILNNPLKFLSLTDVAVYHENLLILKTPFLSVNKQNILYLIEDDSNEIKNNLSLPVELD</sequence>
<organism evidence="1 2">
    <name type="scientific">Gloeothece citriformis (strain PCC 7424)</name>
    <name type="common">Cyanothece sp. (strain PCC 7424)</name>
    <dbReference type="NCBI Taxonomy" id="65393"/>
    <lineage>
        <taxon>Bacteria</taxon>
        <taxon>Bacillati</taxon>
        <taxon>Cyanobacteriota</taxon>
        <taxon>Cyanophyceae</taxon>
        <taxon>Oscillatoriophycideae</taxon>
        <taxon>Chroococcales</taxon>
        <taxon>Aphanothecaceae</taxon>
        <taxon>Gloeothece</taxon>
        <taxon>Gloeothece citriformis</taxon>
    </lineage>
</organism>
<gene>
    <name evidence="1" type="ordered locus">PCC7424_3017</name>
</gene>
<dbReference type="AlphaFoldDB" id="B7KA63"/>